<evidence type="ECO:0000259" key="4">
    <source>
        <dbReference type="PROSITE" id="PS51755"/>
    </source>
</evidence>
<sequence>MRVRDLGPLLVEQPGRDQPVVGTKGSAMLALLTIHVNQQVSVDALTEAAWGDHVSTGAASTLLSHIWRLRQLLEPDRRSGDAPAVLLNDDGGYRLIGTADTVDSLFLAHASSRVRDDLAAGRLDAARTGADEALDRWRGRPYGRAADADWARPAVARLDELHQQLQERRIAALVGLGALDTALSDLRPLIAALPFHETLRALQMEALHRSGRTEQALESFQDARRTLVDEIGIEPGHDLQTLHRRILDGDPTLVAAAPARVTVTAAKPARLPAAIPARVTVTAAEPARLPAVSPPRPSADVHLPPTMAALIGRDVEVDRIRSLVAQHRLVTISGPAGCGKTRLAVEVGRVLAETFADGVWFVDLVGVGDPASIADVVASTIGFLPSADASSADNVRRYLATRRVLLLLDNCEHLLTASAAFAESVLDDDAPGAGSHILATSRERLGVIGEIGWTLEPLALPPAGTGADDPADSPAVQLMVQRLRAADPTLELDRAVMDAVIRICVALDGLPLPLELAAARASAFSVAEIADQVSTDPGRLRRPGRGARDHRSTLHSTIDWSYQLLSETERIAHRRLSVLPGPFTGSAAAAVLGAGTDEAADTVVELVHRSMLQRVGPVRPGGRTTFRQLVTVRGHAAHALHDGPESNEIEDRRDGFVVDLIGRRPLLGTTGEPAWFDALDDDHAAVRATLTRQLVDRPTAAGGRLAAPLTFYWYYRGRLAEATRWLTRADELLADGDPQDRAVTGLALAAILTLQGRPERAGPAMDAALAVRPAPGERRVDEILELLLIGLVAACWVTDDHALLIRTHGHLRELIGDSESDHLRLLVDAADVMATAVVGGPASAVAAAVDVQHRAGAAGVPMASWLAAGPPLAVALFSGRPDIGIPWTERCMADHFPSGTGAGGAFIETRANFAAQQHDHPLAARLYGAAHAITRRVGMRWPWRELSLQLLDEVRAALPEHDFDRHWRAGRMLTPMGVLAGLRRGWDD</sequence>
<proteinExistence type="inferred from homology"/>
<dbReference type="CDD" id="cd15831">
    <property type="entry name" value="BTAD"/>
    <property type="match status" value="1"/>
</dbReference>
<dbReference type="GO" id="GO:0000160">
    <property type="term" value="P:phosphorelay signal transduction system"/>
    <property type="evidence" value="ECO:0007669"/>
    <property type="project" value="InterPro"/>
</dbReference>
<dbReference type="GO" id="GO:0006355">
    <property type="term" value="P:regulation of DNA-templated transcription"/>
    <property type="evidence" value="ECO:0007669"/>
    <property type="project" value="InterPro"/>
</dbReference>
<dbReference type="InterPro" id="IPR036388">
    <property type="entry name" value="WH-like_DNA-bd_sf"/>
</dbReference>
<dbReference type="Gene3D" id="3.40.50.300">
    <property type="entry name" value="P-loop containing nucleotide triphosphate hydrolases"/>
    <property type="match status" value="1"/>
</dbReference>
<dbReference type="OrthoDB" id="9812579at2"/>
<dbReference type="PANTHER" id="PTHR47691:SF3">
    <property type="entry name" value="HTH-TYPE TRANSCRIPTIONAL REGULATOR RV0890C-RELATED"/>
    <property type="match status" value="1"/>
</dbReference>
<name>A0A4U6QAS0_9ACTN</name>
<dbReference type="InterPro" id="IPR016032">
    <property type="entry name" value="Sig_transdc_resp-reg_C-effctor"/>
</dbReference>
<dbReference type="PROSITE" id="PS51755">
    <property type="entry name" value="OMPR_PHOB"/>
    <property type="match status" value="1"/>
</dbReference>
<evidence type="ECO:0000313" key="6">
    <source>
        <dbReference type="Proteomes" id="UP000306985"/>
    </source>
</evidence>
<dbReference type="InterPro" id="IPR011990">
    <property type="entry name" value="TPR-like_helical_dom_sf"/>
</dbReference>
<dbReference type="RefSeq" id="WP_137451414.1">
    <property type="nucleotide sequence ID" value="NZ_SZZH01000006.1"/>
</dbReference>
<accession>A0A4U6QAS0</accession>
<dbReference type="AlphaFoldDB" id="A0A4U6QAS0"/>
<dbReference type="Gene3D" id="1.10.10.10">
    <property type="entry name" value="Winged helix-like DNA-binding domain superfamily/Winged helix DNA-binding domain"/>
    <property type="match status" value="1"/>
</dbReference>
<dbReference type="PRINTS" id="PR00364">
    <property type="entry name" value="DISEASERSIST"/>
</dbReference>
<evidence type="ECO:0000313" key="5">
    <source>
        <dbReference type="EMBL" id="TKV57028.1"/>
    </source>
</evidence>
<feature type="DNA-binding region" description="OmpR/PhoB-type" evidence="3">
    <location>
        <begin position="1"/>
        <end position="97"/>
    </location>
</feature>
<dbReference type="InterPro" id="IPR027417">
    <property type="entry name" value="P-loop_NTPase"/>
</dbReference>
<evidence type="ECO:0000256" key="1">
    <source>
        <dbReference type="ARBA" id="ARBA00005820"/>
    </source>
</evidence>
<dbReference type="SUPFAM" id="SSF46894">
    <property type="entry name" value="C-terminal effector domain of the bipartite response regulators"/>
    <property type="match status" value="1"/>
</dbReference>
<evidence type="ECO:0000256" key="2">
    <source>
        <dbReference type="ARBA" id="ARBA00023125"/>
    </source>
</evidence>
<dbReference type="Gene3D" id="1.25.40.10">
    <property type="entry name" value="Tetratricopeptide repeat domain"/>
    <property type="match status" value="1"/>
</dbReference>
<dbReference type="SMART" id="SM01043">
    <property type="entry name" value="BTAD"/>
    <property type="match status" value="1"/>
</dbReference>
<comment type="similarity">
    <text evidence="1">Belongs to the AfsR/DnrI/RedD regulatory family.</text>
</comment>
<dbReference type="SUPFAM" id="SSF48452">
    <property type="entry name" value="TPR-like"/>
    <property type="match status" value="1"/>
</dbReference>
<reference evidence="5 6" key="1">
    <citation type="submission" date="2019-05" db="EMBL/GenBank/DDBJ databases">
        <title>Nakamurella sp. N5BH11, whole genome shotgun sequence.</title>
        <authorList>
            <person name="Tuo L."/>
        </authorList>
    </citation>
    <scope>NUCLEOTIDE SEQUENCE [LARGE SCALE GENOMIC DNA]</scope>
    <source>
        <strain evidence="5 6">N5BH11</strain>
    </source>
</reference>
<dbReference type="EMBL" id="SZZH01000006">
    <property type="protein sequence ID" value="TKV57028.1"/>
    <property type="molecule type" value="Genomic_DNA"/>
</dbReference>
<dbReference type="PANTHER" id="PTHR47691">
    <property type="entry name" value="REGULATOR-RELATED"/>
    <property type="match status" value="1"/>
</dbReference>
<protein>
    <submittedName>
        <fullName evidence="5">AfsR/SARP family transcriptional regulator</fullName>
    </submittedName>
</protein>
<dbReference type="InterPro" id="IPR001867">
    <property type="entry name" value="OmpR/PhoB-type_DNA-bd"/>
</dbReference>
<comment type="caution">
    <text evidence="5">The sequence shown here is derived from an EMBL/GenBank/DDBJ whole genome shotgun (WGS) entry which is preliminary data.</text>
</comment>
<gene>
    <name evidence="5" type="ORF">FDO65_19645</name>
</gene>
<feature type="domain" description="OmpR/PhoB-type" evidence="4">
    <location>
        <begin position="1"/>
        <end position="97"/>
    </location>
</feature>
<dbReference type="GO" id="GO:0003677">
    <property type="term" value="F:DNA binding"/>
    <property type="evidence" value="ECO:0007669"/>
    <property type="project" value="UniProtKB-UniRule"/>
</dbReference>
<dbReference type="InterPro" id="IPR005158">
    <property type="entry name" value="BTAD"/>
</dbReference>
<dbReference type="Proteomes" id="UP000306985">
    <property type="component" value="Unassembled WGS sequence"/>
</dbReference>
<keyword evidence="2 3" id="KW-0238">DNA-binding</keyword>
<dbReference type="SUPFAM" id="SSF52540">
    <property type="entry name" value="P-loop containing nucleoside triphosphate hydrolases"/>
    <property type="match status" value="1"/>
</dbReference>
<dbReference type="Pfam" id="PF03704">
    <property type="entry name" value="BTAD"/>
    <property type="match status" value="1"/>
</dbReference>
<organism evidence="5 6">
    <name type="scientific">Nakamurella flava</name>
    <dbReference type="NCBI Taxonomy" id="2576308"/>
    <lineage>
        <taxon>Bacteria</taxon>
        <taxon>Bacillati</taxon>
        <taxon>Actinomycetota</taxon>
        <taxon>Actinomycetes</taxon>
        <taxon>Nakamurellales</taxon>
        <taxon>Nakamurellaceae</taxon>
        <taxon>Nakamurella</taxon>
    </lineage>
</organism>
<dbReference type="SMART" id="SM00862">
    <property type="entry name" value="Trans_reg_C"/>
    <property type="match status" value="1"/>
</dbReference>
<evidence type="ECO:0000256" key="3">
    <source>
        <dbReference type="PROSITE-ProRule" id="PRU01091"/>
    </source>
</evidence>
<keyword evidence="6" id="KW-1185">Reference proteome</keyword>